<dbReference type="GeneID" id="106469294"/>
<feature type="transmembrane region" description="Helical" evidence="8">
    <location>
        <begin position="173"/>
        <end position="193"/>
    </location>
</feature>
<dbReference type="InterPro" id="IPR001958">
    <property type="entry name" value="Tet-R_TetA/multi-R_MdtG-like"/>
</dbReference>
<dbReference type="InterPro" id="IPR050930">
    <property type="entry name" value="MFS_Vesicular_Transporter"/>
</dbReference>
<evidence type="ECO:0000256" key="2">
    <source>
        <dbReference type="ARBA" id="ARBA00006829"/>
    </source>
</evidence>
<dbReference type="InterPro" id="IPR036259">
    <property type="entry name" value="MFS_trans_sf"/>
</dbReference>
<keyword evidence="5" id="KW-0532">Neurotransmitter transport</keyword>
<evidence type="ECO:0000259" key="9">
    <source>
        <dbReference type="PROSITE" id="PS50850"/>
    </source>
</evidence>
<gene>
    <name evidence="11" type="primary">LOC106469294</name>
</gene>
<reference evidence="11" key="1">
    <citation type="submission" date="2025-08" db="UniProtKB">
        <authorList>
            <consortium name="RefSeq"/>
        </authorList>
    </citation>
    <scope>IDENTIFICATION</scope>
    <source>
        <tissue evidence="11">Muscle</tissue>
    </source>
</reference>
<evidence type="ECO:0000256" key="6">
    <source>
        <dbReference type="ARBA" id="ARBA00022989"/>
    </source>
</evidence>
<keyword evidence="7 8" id="KW-0472">Membrane</keyword>
<accession>A0ABM1BMY7</accession>
<comment type="subcellular location">
    <subcellularLocation>
        <location evidence="1">Membrane</location>
        <topology evidence="1">Multi-pass membrane protein</topology>
    </subcellularLocation>
</comment>
<feature type="transmembrane region" description="Helical" evidence="8">
    <location>
        <begin position="237"/>
        <end position="256"/>
    </location>
</feature>
<keyword evidence="10" id="KW-1185">Reference proteome</keyword>
<dbReference type="PRINTS" id="PR01035">
    <property type="entry name" value="TCRTETA"/>
</dbReference>
<dbReference type="RefSeq" id="XP_013785234.2">
    <property type="nucleotide sequence ID" value="XM_013929780.2"/>
</dbReference>
<keyword evidence="4 8" id="KW-0812">Transmembrane</keyword>
<feature type="transmembrane region" description="Helical" evidence="8">
    <location>
        <begin position="136"/>
        <end position="161"/>
    </location>
</feature>
<organism evidence="10 11">
    <name type="scientific">Limulus polyphemus</name>
    <name type="common">Atlantic horseshoe crab</name>
    <dbReference type="NCBI Taxonomy" id="6850"/>
    <lineage>
        <taxon>Eukaryota</taxon>
        <taxon>Metazoa</taxon>
        <taxon>Ecdysozoa</taxon>
        <taxon>Arthropoda</taxon>
        <taxon>Chelicerata</taxon>
        <taxon>Merostomata</taxon>
        <taxon>Xiphosura</taxon>
        <taxon>Limulidae</taxon>
        <taxon>Limulus</taxon>
    </lineage>
</organism>
<dbReference type="PANTHER" id="PTHR23506:SF26">
    <property type="entry name" value="MFS-TYPE TRANSPORTER SLC18B1"/>
    <property type="match status" value="1"/>
</dbReference>
<feature type="transmembrane region" description="Helical" evidence="8">
    <location>
        <begin position="336"/>
        <end position="362"/>
    </location>
</feature>
<evidence type="ECO:0000256" key="3">
    <source>
        <dbReference type="ARBA" id="ARBA00022448"/>
    </source>
</evidence>
<evidence type="ECO:0000313" key="10">
    <source>
        <dbReference type="Proteomes" id="UP000694941"/>
    </source>
</evidence>
<dbReference type="Pfam" id="PF07690">
    <property type="entry name" value="MFS_1"/>
    <property type="match status" value="2"/>
</dbReference>
<evidence type="ECO:0000313" key="11">
    <source>
        <dbReference type="RefSeq" id="XP_013785234.2"/>
    </source>
</evidence>
<sequence length="459" mass="49449">MPAIGASREFSKVSCEESSLLISIKDGKKVSKTTRRQWLILITIAFVNFGVASCVSLQAPFFPKEAEMKGATPTQYGFVFGVFYLTVFVFSPIFGKLMVVITPRFMLIAAIFIVGITSILFGLIDKSPNGTPFIALAFAIRIVEGVGSAAFLTSSFTIIAAEFPSKVATTFGALETAYGFGLIAGPTLGGALYEVDGYYLPFVSVGVILVVSAIVTLILLPESVLNENIGSGNLVKFWLHPGTILDGMVIMVASLTTGYNHATLEPHLRQFNLSPLFVGIVFMVMGLCYAITTPVWGVLVDRNNISKLVGVLGCVFIGVAFLFVGPVPFMPFDTKLWLVIISLLLHGIGLGGSLVAPFAGSLRDTVKRGFPDDLTTYGLVSSLFASSASLGSFIGPSIGGYLLETVGYESGTVVIMTIEATLVCVLLIYILCDRRRERKKAWLVEETNPLITDKEKEKY</sequence>
<dbReference type="PANTHER" id="PTHR23506">
    <property type="entry name" value="GH10249P"/>
    <property type="match status" value="1"/>
</dbReference>
<feature type="transmembrane region" description="Helical" evidence="8">
    <location>
        <begin position="276"/>
        <end position="296"/>
    </location>
</feature>
<dbReference type="InterPro" id="IPR011701">
    <property type="entry name" value="MFS"/>
</dbReference>
<comment type="similarity">
    <text evidence="2">Belongs to the major facilitator superfamily. Vesicular transporter family.</text>
</comment>
<feature type="transmembrane region" description="Helical" evidence="8">
    <location>
        <begin position="74"/>
        <end position="93"/>
    </location>
</feature>
<dbReference type="PROSITE" id="PS50850">
    <property type="entry name" value="MFS"/>
    <property type="match status" value="1"/>
</dbReference>
<feature type="transmembrane region" description="Helical" evidence="8">
    <location>
        <begin position="308"/>
        <end position="330"/>
    </location>
</feature>
<feature type="transmembrane region" description="Helical" evidence="8">
    <location>
        <begin position="199"/>
        <end position="225"/>
    </location>
</feature>
<feature type="transmembrane region" description="Helical" evidence="8">
    <location>
        <begin position="414"/>
        <end position="432"/>
    </location>
</feature>
<feature type="transmembrane region" description="Helical" evidence="8">
    <location>
        <begin position="105"/>
        <end position="124"/>
    </location>
</feature>
<feature type="transmembrane region" description="Helical" evidence="8">
    <location>
        <begin position="374"/>
        <end position="394"/>
    </location>
</feature>
<dbReference type="Gene3D" id="1.20.1250.20">
    <property type="entry name" value="MFS general substrate transporter like domains"/>
    <property type="match status" value="2"/>
</dbReference>
<feature type="transmembrane region" description="Helical" evidence="8">
    <location>
        <begin position="38"/>
        <end position="62"/>
    </location>
</feature>
<dbReference type="SUPFAM" id="SSF103473">
    <property type="entry name" value="MFS general substrate transporter"/>
    <property type="match status" value="1"/>
</dbReference>
<keyword evidence="3" id="KW-0813">Transport</keyword>
<keyword evidence="6 8" id="KW-1133">Transmembrane helix</keyword>
<dbReference type="InterPro" id="IPR020846">
    <property type="entry name" value="MFS_dom"/>
</dbReference>
<protein>
    <submittedName>
        <fullName evidence="11">MFS-type transporter SLC18B1-like</fullName>
    </submittedName>
</protein>
<evidence type="ECO:0000256" key="7">
    <source>
        <dbReference type="ARBA" id="ARBA00023136"/>
    </source>
</evidence>
<name>A0ABM1BMY7_LIMPO</name>
<evidence type="ECO:0000256" key="1">
    <source>
        <dbReference type="ARBA" id="ARBA00004141"/>
    </source>
</evidence>
<evidence type="ECO:0000256" key="5">
    <source>
        <dbReference type="ARBA" id="ARBA00022775"/>
    </source>
</evidence>
<feature type="domain" description="Major facilitator superfamily (MFS) profile" evidence="9">
    <location>
        <begin position="38"/>
        <end position="436"/>
    </location>
</feature>
<dbReference type="Proteomes" id="UP000694941">
    <property type="component" value="Unplaced"/>
</dbReference>
<proteinExistence type="inferred from homology"/>
<evidence type="ECO:0000256" key="8">
    <source>
        <dbReference type="SAM" id="Phobius"/>
    </source>
</evidence>
<evidence type="ECO:0000256" key="4">
    <source>
        <dbReference type="ARBA" id="ARBA00022692"/>
    </source>
</evidence>